<gene>
    <name evidence="2" type="ORF">GCM10022419_136250</name>
</gene>
<organism evidence="2 3">
    <name type="scientific">Nonomuraea rosea</name>
    <dbReference type="NCBI Taxonomy" id="638574"/>
    <lineage>
        <taxon>Bacteria</taxon>
        <taxon>Bacillati</taxon>
        <taxon>Actinomycetota</taxon>
        <taxon>Actinomycetes</taxon>
        <taxon>Streptosporangiales</taxon>
        <taxon>Streptosporangiaceae</taxon>
        <taxon>Nonomuraea</taxon>
    </lineage>
</organism>
<evidence type="ECO:0000313" key="3">
    <source>
        <dbReference type="Proteomes" id="UP001500630"/>
    </source>
</evidence>
<comment type="caution">
    <text evidence="2">The sequence shown here is derived from an EMBL/GenBank/DDBJ whole genome shotgun (WGS) entry which is preliminary data.</text>
</comment>
<evidence type="ECO:0000313" key="2">
    <source>
        <dbReference type="EMBL" id="GAA3627870.1"/>
    </source>
</evidence>
<proteinExistence type="predicted"/>
<keyword evidence="3" id="KW-1185">Reference proteome</keyword>
<dbReference type="Proteomes" id="UP001500630">
    <property type="component" value="Unassembled WGS sequence"/>
</dbReference>
<dbReference type="EMBL" id="BAABDQ010000100">
    <property type="protein sequence ID" value="GAA3627870.1"/>
    <property type="molecule type" value="Genomic_DNA"/>
</dbReference>
<reference evidence="3" key="1">
    <citation type="journal article" date="2019" name="Int. J. Syst. Evol. Microbiol.">
        <title>The Global Catalogue of Microorganisms (GCM) 10K type strain sequencing project: providing services to taxonomists for standard genome sequencing and annotation.</title>
        <authorList>
            <consortium name="The Broad Institute Genomics Platform"/>
            <consortium name="The Broad Institute Genome Sequencing Center for Infectious Disease"/>
            <person name="Wu L."/>
            <person name="Ma J."/>
        </authorList>
    </citation>
    <scope>NUCLEOTIDE SEQUENCE [LARGE SCALE GENOMIC DNA]</scope>
    <source>
        <strain evidence="3">JCM 17326</strain>
    </source>
</reference>
<protein>
    <submittedName>
        <fullName evidence="2">Uncharacterized protein</fullName>
    </submittedName>
</protein>
<evidence type="ECO:0000256" key="1">
    <source>
        <dbReference type="SAM" id="SignalP"/>
    </source>
</evidence>
<feature type="signal peptide" evidence="1">
    <location>
        <begin position="1"/>
        <end position="23"/>
    </location>
</feature>
<name>A0ABP7AA84_9ACTN</name>
<feature type="chain" id="PRO_5045282198" evidence="1">
    <location>
        <begin position="24"/>
        <end position="302"/>
    </location>
</feature>
<sequence>MRTYIRIMIVAAVTTMGIQLVGASPAAAFAERVRTSSNSAFDSALSKTATAKCPVGMVIVGGGGIVINGANQVMLTRLQPVHSTSGGDSYVASAAEIRQLPRFKFKPNTADLYQSYGGKWRVRAYAVCASSGVFTGYELKTSTSTGASEPFRRQSASCSPNNVTLGVGARVDVPAPGMVGLQMARAGRYLNGADVTAQEGPDGYAADWKLTAYAICALTPYGYNPQVVTTTSTGTTAKCDDFKVADNVLHTRVNGGSGGGSMWGSGRAYLWSLYPTHNLRAARADLTRPPSGEMLVQAICAY</sequence>
<accession>A0ABP7AA84</accession>
<keyword evidence="1" id="KW-0732">Signal</keyword>